<evidence type="ECO:0008006" key="4">
    <source>
        <dbReference type="Google" id="ProtNLM"/>
    </source>
</evidence>
<sequence length="168" mass="19365">MLIIEEADDRSASVNVISDYVMCFGEGEVGVFFGLFGALFHHHHHHNHYHYHLLRQQPFCFAVARPRSTSVDFIIFTTILYYACNAASNMYVNSIIRIKDDGACSVRVVLIIIIIIIIFFFFVFLRHRTPLCTATRSLARVLDLSFWQFGILWFYYDGWLALTSLAGS</sequence>
<organism evidence="2 3">
    <name type="scientific">Necator americanus</name>
    <name type="common">Human hookworm</name>
    <dbReference type="NCBI Taxonomy" id="51031"/>
    <lineage>
        <taxon>Eukaryota</taxon>
        <taxon>Metazoa</taxon>
        <taxon>Ecdysozoa</taxon>
        <taxon>Nematoda</taxon>
        <taxon>Chromadorea</taxon>
        <taxon>Rhabditida</taxon>
        <taxon>Rhabditina</taxon>
        <taxon>Rhabditomorpha</taxon>
        <taxon>Strongyloidea</taxon>
        <taxon>Ancylostomatidae</taxon>
        <taxon>Bunostominae</taxon>
        <taxon>Necator</taxon>
    </lineage>
</organism>
<comment type="caution">
    <text evidence="2">The sequence shown here is derived from an EMBL/GenBank/DDBJ whole genome shotgun (WGS) entry which is preliminary data.</text>
</comment>
<evidence type="ECO:0000313" key="3">
    <source>
        <dbReference type="Proteomes" id="UP001303046"/>
    </source>
</evidence>
<feature type="transmembrane region" description="Helical" evidence="1">
    <location>
        <begin position="73"/>
        <end position="92"/>
    </location>
</feature>
<keyword evidence="1" id="KW-1133">Transmembrane helix</keyword>
<feature type="transmembrane region" description="Helical" evidence="1">
    <location>
        <begin position="104"/>
        <end position="125"/>
    </location>
</feature>
<accession>A0ABR1EXV8</accession>
<keyword evidence="3" id="KW-1185">Reference proteome</keyword>
<dbReference type="EMBL" id="JAVFWL010000009">
    <property type="protein sequence ID" value="KAK6767355.1"/>
    <property type="molecule type" value="Genomic_DNA"/>
</dbReference>
<reference evidence="2 3" key="1">
    <citation type="submission" date="2023-08" db="EMBL/GenBank/DDBJ databases">
        <title>A Necator americanus chromosomal reference genome.</title>
        <authorList>
            <person name="Ilik V."/>
            <person name="Petrzelkova K.J."/>
            <person name="Pardy F."/>
            <person name="Fuh T."/>
            <person name="Niatou-Singa F.S."/>
            <person name="Gouil Q."/>
            <person name="Baker L."/>
            <person name="Ritchie M.E."/>
            <person name="Jex A.R."/>
            <person name="Gazzola D."/>
            <person name="Li H."/>
            <person name="Toshio Fujiwara R."/>
            <person name="Zhan B."/>
            <person name="Aroian R.V."/>
            <person name="Pafco B."/>
            <person name="Schwarz E.M."/>
        </authorList>
    </citation>
    <scope>NUCLEOTIDE SEQUENCE [LARGE SCALE GENOMIC DNA]</scope>
    <source>
        <strain evidence="2 3">Aroian</strain>
        <tissue evidence="2">Whole animal</tissue>
    </source>
</reference>
<evidence type="ECO:0000313" key="2">
    <source>
        <dbReference type="EMBL" id="KAK6767355.1"/>
    </source>
</evidence>
<dbReference type="Proteomes" id="UP001303046">
    <property type="component" value="Unassembled WGS sequence"/>
</dbReference>
<protein>
    <recommendedName>
        <fullName evidence="4">7TM GPCR serpentine receptor class x (Srx) domain-containing protein</fullName>
    </recommendedName>
</protein>
<keyword evidence="1" id="KW-0472">Membrane</keyword>
<proteinExistence type="predicted"/>
<name>A0ABR1EXV8_NECAM</name>
<evidence type="ECO:0000256" key="1">
    <source>
        <dbReference type="SAM" id="Phobius"/>
    </source>
</evidence>
<feature type="transmembrane region" description="Helical" evidence="1">
    <location>
        <begin position="145"/>
        <end position="166"/>
    </location>
</feature>
<keyword evidence="1" id="KW-0812">Transmembrane</keyword>
<gene>
    <name evidence="2" type="primary">Necator_2022.05.29.01.09.g113</name>
    <name evidence="2" type="ORF">RB195_026560</name>
</gene>